<dbReference type="InterPro" id="IPR058548">
    <property type="entry name" value="MlaB-like_STAS"/>
</dbReference>
<dbReference type="NCBIfam" id="TIGR00377">
    <property type="entry name" value="ant_ant_sig"/>
    <property type="match status" value="1"/>
</dbReference>
<evidence type="ECO:0000256" key="2">
    <source>
        <dbReference type="RuleBase" id="RU003749"/>
    </source>
</evidence>
<accession>A0A1Q9LQA3</accession>
<protein>
    <recommendedName>
        <fullName evidence="2">Anti-sigma factor antagonist</fullName>
    </recommendedName>
</protein>
<comment type="similarity">
    <text evidence="1 2">Belongs to the anti-sigma-factor antagonist family.</text>
</comment>
<gene>
    <name evidence="4" type="ORF">BJP25_10290</name>
</gene>
<dbReference type="RefSeq" id="WP_075973563.1">
    <property type="nucleotide sequence ID" value="NZ_MKQR01000007.1"/>
</dbReference>
<dbReference type="InterPro" id="IPR003658">
    <property type="entry name" value="Anti-sigma_ant"/>
</dbReference>
<dbReference type="EMBL" id="MKQR01000007">
    <property type="protein sequence ID" value="OLR94181.1"/>
    <property type="molecule type" value="Genomic_DNA"/>
</dbReference>
<dbReference type="PANTHER" id="PTHR33495">
    <property type="entry name" value="ANTI-SIGMA FACTOR ANTAGONIST TM_1081-RELATED-RELATED"/>
    <property type="match status" value="1"/>
</dbReference>
<dbReference type="AlphaFoldDB" id="A0A1Q9LQA3"/>
<sequence length="104" mass="10827">MSDFHHTTDTSGGRVLVTAGGELDMHTSVAFRQVLLDLLDKGTEVVVDLGGLTFIDSSGLSAFIAAHKRAATLDGAALVLDQVPPFLDRILAVTGLASVLPVRG</sequence>
<dbReference type="GO" id="GO:0043856">
    <property type="term" value="F:anti-sigma factor antagonist activity"/>
    <property type="evidence" value="ECO:0007669"/>
    <property type="project" value="InterPro"/>
</dbReference>
<name>A0A1Q9LQA3_9PSEU</name>
<keyword evidence="5" id="KW-1185">Reference proteome</keyword>
<reference evidence="4 5" key="1">
    <citation type="submission" date="2016-10" db="EMBL/GenBank/DDBJ databases">
        <title>The Draft Genome Sequence of Actinokineospora bangkokensis 44EHWT reveals the biosynthetic pathway of antifungal compounds Thailandins with unusual extender unit butylmalonyl-CoA.</title>
        <authorList>
            <person name="Greule A."/>
            <person name="Intra B."/>
            <person name="Flemming S."/>
            <person name="Rommel M.G."/>
            <person name="Panbangred W."/>
            <person name="Bechthold A."/>
        </authorList>
    </citation>
    <scope>NUCLEOTIDE SEQUENCE [LARGE SCALE GENOMIC DNA]</scope>
    <source>
        <strain evidence="4 5">44EHW</strain>
    </source>
</reference>
<evidence type="ECO:0000256" key="1">
    <source>
        <dbReference type="ARBA" id="ARBA00009013"/>
    </source>
</evidence>
<dbReference type="CDD" id="cd07043">
    <property type="entry name" value="STAS_anti-anti-sigma_factors"/>
    <property type="match status" value="1"/>
</dbReference>
<evidence type="ECO:0000313" key="4">
    <source>
        <dbReference type="EMBL" id="OLR94181.1"/>
    </source>
</evidence>
<proteinExistence type="inferred from homology"/>
<dbReference type="InterPro" id="IPR002645">
    <property type="entry name" value="STAS_dom"/>
</dbReference>
<dbReference type="STRING" id="1193682.BJP25_10290"/>
<evidence type="ECO:0000313" key="5">
    <source>
        <dbReference type="Proteomes" id="UP000186040"/>
    </source>
</evidence>
<dbReference type="PROSITE" id="PS50801">
    <property type="entry name" value="STAS"/>
    <property type="match status" value="1"/>
</dbReference>
<feature type="domain" description="STAS" evidence="3">
    <location>
        <begin position="4"/>
        <end position="104"/>
    </location>
</feature>
<dbReference type="Pfam" id="PF13466">
    <property type="entry name" value="STAS_2"/>
    <property type="match status" value="1"/>
</dbReference>
<comment type="caution">
    <text evidence="4">The sequence shown here is derived from an EMBL/GenBank/DDBJ whole genome shotgun (WGS) entry which is preliminary data.</text>
</comment>
<dbReference type="Proteomes" id="UP000186040">
    <property type="component" value="Unassembled WGS sequence"/>
</dbReference>
<dbReference type="SUPFAM" id="SSF52091">
    <property type="entry name" value="SpoIIaa-like"/>
    <property type="match status" value="1"/>
</dbReference>
<evidence type="ECO:0000259" key="3">
    <source>
        <dbReference type="PROSITE" id="PS50801"/>
    </source>
</evidence>
<organism evidence="4 5">
    <name type="scientific">Actinokineospora bangkokensis</name>
    <dbReference type="NCBI Taxonomy" id="1193682"/>
    <lineage>
        <taxon>Bacteria</taxon>
        <taxon>Bacillati</taxon>
        <taxon>Actinomycetota</taxon>
        <taxon>Actinomycetes</taxon>
        <taxon>Pseudonocardiales</taxon>
        <taxon>Pseudonocardiaceae</taxon>
        <taxon>Actinokineospora</taxon>
    </lineage>
</organism>
<dbReference type="PANTHER" id="PTHR33495:SF2">
    <property type="entry name" value="ANTI-SIGMA FACTOR ANTAGONIST TM_1081-RELATED"/>
    <property type="match status" value="1"/>
</dbReference>
<dbReference type="InterPro" id="IPR036513">
    <property type="entry name" value="STAS_dom_sf"/>
</dbReference>
<dbReference type="Gene3D" id="3.30.750.24">
    <property type="entry name" value="STAS domain"/>
    <property type="match status" value="1"/>
</dbReference>
<dbReference type="OrthoDB" id="3294096at2"/>